<feature type="region of interest" description="Disordered" evidence="1">
    <location>
        <begin position="3102"/>
        <end position="3148"/>
    </location>
</feature>
<dbReference type="EMBL" id="BTSY01000007">
    <property type="protein sequence ID" value="GMT35231.1"/>
    <property type="molecule type" value="Genomic_DNA"/>
</dbReference>
<feature type="region of interest" description="Disordered" evidence="1">
    <location>
        <begin position="2965"/>
        <end position="2991"/>
    </location>
</feature>
<evidence type="ECO:0000313" key="4">
    <source>
        <dbReference type="Proteomes" id="UP001432322"/>
    </source>
</evidence>
<proteinExistence type="predicted"/>
<dbReference type="Proteomes" id="UP001432322">
    <property type="component" value="Unassembled WGS sequence"/>
</dbReference>
<protein>
    <recommendedName>
        <fullName evidence="2">GATOR2 complex protein MIO zinc-ribbon like domain-containing protein</fullName>
    </recommendedName>
</protein>
<dbReference type="GO" id="GO:1904263">
    <property type="term" value="P:positive regulation of TORC1 signaling"/>
    <property type="evidence" value="ECO:0007669"/>
    <property type="project" value="TreeGrafter"/>
</dbReference>
<organism evidence="3 4">
    <name type="scientific">Pristionchus fissidentatus</name>
    <dbReference type="NCBI Taxonomy" id="1538716"/>
    <lineage>
        <taxon>Eukaryota</taxon>
        <taxon>Metazoa</taxon>
        <taxon>Ecdysozoa</taxon>
        <taxon>Nematoda</taxon>
        <taxon>Chromadorea</taxon>
        <taxon>Rhabditida</taxon>
        <taxon>Rhabditina</taxon>
        <taxon>Diplogasteromorpha</taxon>
        <taxon>Diplogasteroidea</taxon>
        <taxon>Neodiplogasteridae</taxon>
        <taxon>Pristionchus</taxon>
    </lineage>
</organism>
<dbReference type="Pfam" id="PF17034">
    <property type="entry name" value="zinc_ribbon_16"/>
    <property type="match status" value="1"/>
</dbReference>
<feature type="compositionally biased region" description="Acidic residues" evidence="1">
    <location>
        <begin position="1937"/>
        <end position="1951"/>
    </location>
</feature>
<feature type="region of interest" description="Disordered" evidence="1">
    <location>
        <begin position="1876"/>
        <end position="1985"/>
    </location>
</feature>
<dbReference type="CDD" id="cd16691">
    <property type="entry name" value="mRING-H2-C3H3C2_Mio"/>
    <property type="match status" value="1"/>
</dbReference>
<feature type="region of interest" description="Disordered" evidence="1">
    <location>
        <begin position="481"/>
        <end position="502"/>
    </location>
</feature>
<name>A0AAV5WT65_9BILA</name>
<feature type="region of interest" description="Disordered" evidence="1">
    <location>
        <begin position="1689"/>
        <end position="1712"/>
    </location>
</feature>
<feature type="region of interest" description="Disordered" evidence="1">
    <location>
        <begin position="2418"/>
        <end position="2453"/>
    </location>
</feature>
<dbReference type="GO" id="GO:0005737">
    <property type="term" value="C:cytoplasm"/>
    <property type="evidence" value="ECO:0007669"/>
    <property type="project" value="TreeGrafter"/>
</dbReference>
<evidence type="ECO:0000256" key="1">
    <source>
        <dbReference type="SAM" id="MobiDB-lite"/>
    </source>
</evidence>
<feature type="compositionally biased region" description="Pro residues" evidence="1">
    <location>
        <begin position="3108"/>
        <end position="3117"/>
    </location>
</feature>
<feature type="compositionally biased region" description="Basic and acidic residues" evidence="1">
    <location>
        <begin position="1134"/>
        <end position="1165"/>
    </location>
</feature>
<feature type="region of interest" description="Disordered" evidence="1">
    <location>
        <begin position="1997"/>
        <end position="2020"/>
    </location>
</feature>
<dbReference type="PANTHER" id="PTHR16453:SF9">
    <property type="entry name" value="GATOR COMPLEX PROTEIN MIOS"/>
    <property type="match status" value="1"/>
</dbReference>
<feature type="compositionally biased region" description="Acidic residues" evidence="1">
    <location>
        <begin position="3118"/>
        <end position="3148"/>
    </location>
</feature>
<feature type="compositionally biased region" description="Acidic residues" evidence="1">
    <location>
        <begin position="1166"/>
        <end position="1176"/>
    </location>
</feature>
<feature type="compositionally biased region" description="Acidic residues" evidence="1">
    <location>
        <begin position="2205"/>
        <end position="2217"/>
    </location>
</feature>
<reference evidence="3" key="1">
    <citation type="submission" date="2023-10" db="EMBL/GenBank/DDBJ databases">
        <title>Genome assembly of Pristionchus species.</title>
        <authorList>
            <person name="Yoshida K."/>
            <person name="Sommer R.J."/>
        </authorList>
    </citation>
    <scope>NUCLEOTIDE SEQUENCE</scope>
    <source>
        <strain evidence="3">RS5133</strain>
    </source>
</reference>
<feature type="compositionally biased region" description="Acidic residues" evidence="1">
    <location>
        <begin position="1689"/>
        <end position="1700"/>
    </location>
</feature>
<feature type="compositionally biased region" description="Basic and acidic residues" evidence="1">
    <location>
        <begin position="1917"/>
        <end position="1936"/>
    </location>
</feature>
<dbReference type="GO" id="GO:0034198">
    <property type="term" value="P:cellular response to amino acid starvation"/>
    <property type="evidence" value="ECO:0007669"/>
    <property type="project" value="TreeGrafter"/>
</dbReference>
<feature type="domain" description="GATOR2 complex protein MIO zinc-ribbon like" evidence="2">
    <location>
        <begin position="3001"/>
        <end position="3074"/>
    </location>
</feature>
<sequence length="3148" mass="367035">EVLKSCTLARPLTYPSIHPGRPSLFSALDRHSVVLYDRRCFKAPVCIIDVPEDVLGRGMPSRAVWCPSDINKLMVHYRTAQKAVLIQFNRYPDCSQLSDFACHDEEVGPNLFRHPETKEEEGEEKHRWAYKMNDEYPIALADHLLAEEDMNGGLMEAAPFPHEWKDSTEPLLWRPQFDLTTLSFAGSRNALRRTVSDVDISTFDDDENCVQPIKRYMGVARDRTGESLVRECVEWTIWDQTKRVKSMRRTRSEERQRKRTEEIRMAQYAETVDLKRPIRVIKTPAYDPDLQKNEIMYPVYTSKFVDQPNMERITQMPPSEWKEVEYFAGRTPVKDDHFDYSHTDFENADTTVPPGPVVTEDVDDMRCDHPLNHSRIPYSYGSLYYGIQGRPLRQMRSVMDHAKFYITHDHSRDAEMTRAKKKRLMKDKRRDDIMKLLMDEEADLMSANDCRWINLHEIAEGGCDPEEPKYDLLVQKLRKGRIHDSDDSDNSSSLDPHDDTLQRHNDVRQVQKNNFQYVHNRSMFDVTRIRRPTATQAHDFLIFELPVEDPESFCVFSYSQEMIVQGAPRDVRGGPQIHFMKVPNSKSLPKITQPRLGFVQVPDMSVYLRSILGANTLQSVKQVKKTGFGEFKGADIPKGYIDTLKHLRKHVEDSEGNRFALDYIERLFKDNHHIDHDRGFPRRFEVENPVYSDTTDEDDPKKKKKKIVFTTHDDRPKMEQLKEKLLKIRRAKFLKRRRACEELKIDHDGIFTPKEAKKQKKLLELVRKGDPKRTILDPPIPKELYEKYSGSSDSNEEAHYLPKIVVRDFKNKEEYDFDVEEQKIAMETREIEIIKAFRLRGEIPPLEFEYDDDGNMLAPKSATLEEEHNMDICTTRTLLRRMLERDARVHELKRRREMLLDRLPEEVAEDTYDKMMSDLRLVFDELETTETPLHMRGYFFKHRREQRCKTINGRGWKRNRKLQHKYLNDCLNLCDRVCKFRRQIRENAEVERKKEKDLRKARKEAKKLLREIARRDVSGFYMSTIMDYQFRKNQQLRDFDLYDFLESFEELTIQMCGRQFSSHHQLIRKITRRRKNMPGRFDKGYHEEVRAVLTDQSDSEAENRSVSSSPSDSSSTLSFEPLRVEGRKRRLVKKRGEGRRMKSCEKEERESSVDSKESRGKKEKIDDDEDEEDEGTIECSSSEGEPVDEIEPLDNNPPEYLPSKERLFFESAAASMPISALAPNRVDTFKQLIAYGKLDLKPPPGIKEKKTKRIKNRKARKKRDWRMWMAAQAKMKEERRERDKILFDEMLELAERWCISSPTEREEEWRRRREKGIREAKNVMLPTSPARAVPHRSLTRKFLDKLRIGGGPKAIRLYPNGSIYPPPRVPASRIFDKFDPYTNSFARKFARKPYSERRPRPTFLADRDEEELSFGYDLGNEKSMFPPNEFSFPLKLGEKMPNNVQWMFPRYWEMRMTRRARQKRKRQRKWLRKVRASNWHFFNHLELASSLTDSNSNIVGSLNEIPILSADEIFMAKYMCIGNPGLQRGVSTIDFFARDEIVLRKRCNSCIARITEDMEPIEIAEAEFGSSDSSSELSWPPRVAEIDMEAGFRTPSPFERRLKKISESEEKEEIVLADNEPIPFLISPSNSDDEEVTPVPPVDPDATPVVTPEVPVRLPEIVPAPVPEVKEEEPQSDTDTFFDIEDMEKEKNEEENEDDLLTMSSSHNDLFDPEDSELNPLIDSRKLRPVQAGPAVKEIRDPEVERQVKARFDFLMEKLLFEEMGVIPERISRKSNADMRNLSIDPFLRKDHDLLNRIPSAWLTLNKNQKFKKLVPRNYVPSLATVFDVPDENAEVYEEIQFSDGHTPLAYRPYVQQQNTCEEQAVEHTVWIRPGTPIVDISSPDSDISDDECDSQKNGSDQDNFGPLVLPENGHLVYKEKEDAKKDAEHDMRGNESDVEDEQYKEDDQDDRELLNCFKSESEDEQLGDMPKIPKIPKGGIMREESLDSNPIDIASMVRTDPTIPPPPDPDTVPVIDPAPAMSTLPIDLMFEGASEADDVESDQEADEEVQNVFGRNLVPPPRPFEEPAVVALPPSPLEEKPIAILYSDEEVADEITVADEAFDILVTPPPKPPPPVVIPDEIIRPERLLDLMPPTLIFEGIDYWGCTEAQMEEALDELITERERIREELLRPPPKPRHVYQLVHRELVDGVDSEVVALEFSSSDSDDDDEEEDEYSSDSTPSDRSLSEESETVEPVNELITPTTHIVYTEGELELRPPTPPQPPEYILASRDKKRLQDKKRHVREKQIDRAVENEAWDCVLEYLKCEFYHNSYGRKPVVYVPHLNLCRGLPRHILMSYIDQMRVRRFEENELVEQLERENHLYRIKAEKPQPPPPFDPLHPIIIQAELPPRDIKLTFAEPEFDIPVRVYQPYRGIPPPRPSILKRRPLTPEPEPEPEPEPDAPEEPVVRKASTKRDWFKKKVKKVELPNPDDTKFPTEQDYSLDIAKQFRFNAHKNLLRPGTQKYSKKFIYKCRGIPGIIHIAMSEVSVRKEFIKDTRLLGAFHFMRSRERIAVLRSVGLCDYKSDQIAEILEERRMKQENPFAIALMALVMGQGTYVISFLTRVHRDGWYAHKLEDRRCRDEAEILVKYCLMYCEWRGEANRLPAREANEYRRVLLQKYHDYKILEDSCIFSRIFMAFLLTMAYSETRHFVDDVVWCKQAPMMFRVAFATLFCETTDDWQQTLFELLKELPPHDIQRFTFTGVGRHPDSINAILEFAKHTSDVQFASFLLIVGKCFDKHPFVKNPQYYEKRGNRICAPRREVYKYWFAVNNEIETTKNEKKRMKIYPELIETQQALLGLTLKYELFHAMKDKARPPMEQIFPVAVLYPQINMEKLDQQAYEVMRHYAYVLQVTHHWTASAQIFYVMKEGEAMGRTERFDTELELACSFCCTTLSYGRKKAREDKKAEKKKTEDARLRHMEAQRKRMEQGLQPQPFTGGNKKKGHVKDIPDDVDTRLRPIACLGCHKPLPRCAVCFNHMFNPIPNEEGKRGENVGFGFAACRRCHHGGHPDHLDRWFRENYRCPVNQCDCECDYDNVWDALKLHEALDMKLLGAPQIALGTHQRIRPPTPPPPPAPIDEEVEGEAVEGEEQEEQEDSTEAEEGYGME</sequence>
<comment type="caution">
    <text evidence="3">The sequence shown here is derived from an EMBL/GenBank/DDBJ whole genome shotgun (WGS) entry which is preliminary data.</text>
</comment>
<feature type="non-terminal residue" evidence="3">
    <location>
        <position position="1"/>
    </location>
</feature>
<accession>A0AAV5WT65</accession>
<keyword evidence="4" id="KW-1185">Reference proteome</keyword>
<feature type="region of interest" description="Disordered" evidence="1">
    <location>
        <begin position="2201"/>
        <end position="2242"/>
    </location>
</feature>
<feature type="region of interest" description="Disordered" evidence="1">
    <location>
        <begin position="1629"/>
        <end position="1650"/>
    </location>
</feature>
<gene>
    <name evidence="3" type="ORF">PFISCL1PPCAC_26528</name>
</gene>
<evidence type="ECO:0000259" key="2">
    <source>
        <dbReference type="Pfam" id="PF17034"/>
    </source>
</evidence>
<dbReference type="PANTHER" id="PTHR16453">
    <property type="entry name" value="WD40 DOMAIN-CONTAINING PROTEIN MIO FAMILY MEMBER"/>
    <property type="match status" value="1"/>
</dbReference>
<feature type="region of interest" description="Disordered" evidence="1">
    <location>
        <begin position="1094"/>
        <end position="1201"/>
    </location>
</feature>
<dbReference type="InterPro" id="IPR037593">
    <property type="entry name" value="MIOS/Sea4"/>
</dbReference>
<feature type="compositionally biased region" description="Acidic residues" evidence="1">
    <location>
        <begin position="2433"/>
        <end position="2445"/>
    </location>
</feature>
<feature type="compositionally biased region" description="Low complexity" evidence="1">
    <location>
        <begin position="1105"/>
        <end position="1118"/>
    </location>
</feature>
<evidence type="ECO:0000313" key="3">
    <source>
        <dbReference type="EMBL" id="GMT35231.1"/>
    </source>
</evidence>
<dbReference type="InterPro" id="IPR031488">
    <property type="entry name" value="Zn_ribbon_mio"/>
</dbReference>